<protein>
    <submittedName>
        <fullName evidence="1">Phage contractile tail tube protein, P2 family</fullName>
    </submittedName>
</protein>
<proteinExistence type="predicted"/>
<evidence type="ECO:0000313" key="1">
    <source>
        <dbReference type="EMBL" id="CBL28570.1"/>
    </source>
</evidence>
<dbReference type="EMBL" id="FP929056">
    <property type="protein sequence ID" value="CBL28570.1"/>
    <property type="molecule type" value="Genomic_DNA"/>
</dbReference>
<organism evidence="1 2">
    <name type="scientific">Fretibacterium fastidiosum</name>
    <dbReference type="NCBI Taxonomy" id="651822"/>
    <lineage>
        <taxon>Bacteria</taxon>
        <taxon>Thermotogati</taxon>
        <taxon>Synergistota</taxon>
        <taxon>Synergistia</taxon>
        <taxon>Synergistales</taxon>
        <taxon>Aminobacteriaceae</taxon>
        <taxon>Fretibacterium</taxon>
    </lineage>
</organism>
<dbReference type="InterPro" id="IPR006498">
    <property type="entry name" value="Tail_tube"/>
</dbReference>
<reference evidence="2" key="1">
    <citation type="submission" date="2010-03" db="EMBL/GenBank/DDBJ databases">
        <title>The genome sequence of Synergistetes sp. SGP1.</title>
        <authorList>
            <consortium name="metaHIT consortium -- http://www.metahit.eu/"/>
            <person name="Pajon A."/>
            <person name="Turner K."/>
            <person name="Parkhill J."/>
            <person name="Wade W."/>
            <person name="Vartoukian S."/>
        </authorList>
    </citation>
    <scope>NUCLEOTIDE SEQUENCE [LARGE SCALE GENOMIC DNA]</scope>
    <source>
        <strain evidence="2">SGP1</strain>
    </source>
</reference>
<dbReference type="RefSeq" id="WP_015556717.1">
    <property type="nucleotide sequence ID" value="NC_021038.1"/>
</dbReference>
<gene>
    <name evidence="1" type="ORF">SY1_15820</name>
</gene>
<dbReference type="Proteomes" id="UP000008957">
    <property type="component" value="Chromosome"/>
</dbReference>
<dbReference type="KEGG" id="sbr:SY1_15820"/>
<dbReference type="Pfam" id="PF04985">
    <property type="entry name" value="Phage_tube"/>
    <property type="match status" value="1"/>
</dbReference>
<evidence type="ECO:0000313" key="2">
    <source>
        <dbReference type="Proteomes" id="UP000008957"/>
    </source>
</evidence>
<name>A0AB94IXW2_9BACT</name>
<sequence length="170" mass="18795">MDIKTPRVLRGFDVFVDGRGYAGKVEELELPKLSIKTEEFRAGGMDVPVELDMGMEKLECSFTLADLQADVMRLFGIGHNQPVSLTFRGSFGLGDGRTVPIAIKAQGMIRELDHGTWKPGEKLQQKVTVALKYYSYSESGDMIHEIDVENMVRIINGVDMLAETRAAIGA</sequence>
<reference evidence="1 2" key="2">
    <citation type="submission" date="2010-03" db="EMBL/GenBank/DDBJ databases">
        <authorList>
            <person name="Pajon A."/>
        </authorList>
    </citation>
    <scope>NUCLEOTIDE SEQUENCE [LARGE SCALE GENOMIC DNA]</scope>
    <source>
        <strain evidence="1 2">SGP1</strain>
    </source>
</reference>
<dbReference type="AlphaFoldDB" id="A0AB94IXW2"/>
<accession>A0AB94IXW2</accession>
<keyword evidence="2" id="KW-1185">Reference proteome</keyword>
<dbReference type="NCBIfam" id="TIGR01611">
    <property type="entry name" value="tail_tube"/>
    <property type="match status" value="1"/>
</dbReference>